<evidence type="ECO:0000313" key="2">
    <source>
        <dbReference type="Proteomes" id="UP001239111"/>
    </source>
</evidence>
<evidence type="ECO:0000313" key="1">
    <source>
        <dbReference type="EMBL" id="KAJ8671342.1"/>
    </source>
</evidence>
<sequence length="252" mass="28687">MKNPKVIFRKDMSSRIRKACDFLTAYMAEHPHFEQLKDNGPDEKGQRKKQWTRLCCRYNRIVGTDVSQKSLQRKWKRMKGAAKKEWAENKRKPTGNVTENEMKDISTDTLKIMCIVGTSHGNRLPLVPEVGMGYRSEFDTIDCGSVASIENELGMRFLHGQTEEGSDQNGLEKASEIDARSMSTKGYGTDAGNAMGISSCLREMNILLKKTTTSQGKVSEIRDKCMRRNIEAFGRCRRQKSDLMNNRFLNSV</sequence>
<protein>
    <submittedName>
        <fullName evidence="1">Uncharacterized protein</fullName>
    </submittedName>
</protein>
<name>A0ACC2NJT2_9HYME</name>
<gene>
    <name evidence="1" type="ORF">QAD02_002601</name>
</gene>
<comment type="caution">
    <text evidence="1">The sequence shown here is derived from an EMBL/GenBank/DDBJ whole genome shotgun (WGS) entry which is preliminary data.</text>
</comment>
<dbReference type="EMBL" id="CM056743">
    <property type="protein sequence ID" value="KAJ8671342.1"/>
    <property type="molecule type" value="Genomic_DNA"/>
</dbReference>
<reference evidence="1" key="1">
    <citation type="submission" date="2023-04" db="EMBL/GenBank/DDBJ databases">
        <title>A chromosome-level genome assembly of the parasitoid wasp Eretmocerus hayati.</title>
        <authorList>
            <person name="Zhong Y."/>
            <person name="Liu S."/>
            <person name="Liu Y."/>
        </authorList>
    </citation>
    <scope>NUCLEOTIDE SEQUENCE</scope>
    <source>
        <strain evidence="1">ZJU_SS_LIU_2023</strain>
    </source>
</reference>
<dbReference type="Proteomes" id="UP001239111">
    <property type="component" value="Chromosome 3"/>
</dbReference>
<organism evidence="1 2">
    <name type="scientific">Eretmocerus hayati</name>
    <dbReference type="NCBI Taxonomy" id="131215"/>
    <lineage>
        <taxon>Eukaryota</taxon>
        <taxon>Metazoa</taxon>
        <taxon>Ecdysozoa</taxon>
        <taxon>Arthropoda</taxon>
        <taxon>Hexapoda</taxon>
        <taxon>Insecta</taxon>
        <taxon>Pterygota</taxon>
        <taxon>Neoptera</taxon>
        <taxon>Endopterygota</taxon>
        <taxon>Hymenoptera</taxon>
        <taxon>Apocrita</taxon>
        <taxon>Proctotrupomorpha</taxon>
        <taxon>Chalcidoidea</taxon>
        <taxon>Aphelinidae</taxon>
        <taxon>Aphelininae</taxon>
        <taxon>Eretmocerus</taxon>
    </lineage>
</organism>
<keyword evidence="2" id="KW-1185">Reference proteome</keyword>
<accession>A0ACC2NJT2</accession>
<proteinExistence type="predicted"/>